<accession>A0A9P7GSB0</accession>
<proteinExistence type="predicted"/>
<organism evidence="1 2">
    <name type="scientific">Sphagnurus paluster</name>
    <dbReference type="NCBI Taxonomy" id="117069"/>
    <lineage>
        <taxon>Eukaryota</taxon>
        <taxon>Fungi</taxon>
        <taxon>Dikarya</taxon>
        <taxon>Basidiomycota</taxon>
        <taxon>Agaricomycotina</taxon>
        <taxon>Agaricomycetes</taxon>
        <taxon>Agaricomycetidae</taxon>
        <taxon>Agaricales</taxon>
        <taxon>Tricholomatineae</taxon>
        <taxon>Lyophyllaceae</taxon>
        <taxon>Sphagnurus</taxon>
    </lineage>
</organism>
<protein>
    <submittedName>
        <fullName evidence="1">Uncharacterized protein</fullName>
    </submittedName>
</protein>
<keyword evidence="2" id="KW-1185">Reference proteome</keyword>
<dbReference type="Proteomes" id="UP000717328">
    <property type="component" value="Unassembled WGS sequence"/>
</dbReference>
<reference evidence="1" key="2">
    <citation type="submission" date="2021-10" db="EMBL/GenBank/DDBJ databases">
        <title>Phylogenomics reveals ancestral predisposition of the termite-cultivated fungus Termitomyces towards a domesticated lifestyle.</title>
        <authorList>
            <person name="Auxier B."/>
            <person name="Grum-Grzhimaylo A."/>
            <person name="Cardenas M.E."/>
            <person name="Lodge J.D."/>
            <person name="Laessoe T."/>
            <person name="Pedersen O."/>
            <person name="Smith M.E."/>
            <person name="Kuyper T.W."/>
            <person name="Franco-Molano E.A."/>
            <person name="Baroni T.J."/>
            <person name="Aanen D.K."/>
        </authorList>
    </citation>
    <scope>NUCLEOTIDE SEQUENCE</scope>
    <source>
        <strain evidence="1">D49</strain>
    </source>
</reference>
<gene>
    <name evidence="1" type="ORF">H0H81_006311</name>
</gene>
<dbReference type="OrthoDB" id="10636940at2759"/>
<sequence>MSGFETLVGATNIGSLIVSIFTLGQKTKDNKAEITSYLTAANQCLLDAMEELRAFSIVLTDDEFERNLARCTSLHDDVYEQMKRRTQKINGNICSRSKQMKERKKQAMEKETECRNTKYTVKELSTKAARRLETKVLGSFKLPDDGTLAARDSRLKAFQATLQSMQPTTALIHGDIKLPLKSVNLKLIL</sequence>
<dbReference type="EMBL" id="JABCKI010000162">
    <property type="protein sequence ID" value="KAG5652092.1"/>
    <property type="molecule type" value="Genomic_DNA"/>
</dbReference>
<name>A0A9P7GSB0_9AGAR</name>
<evidence type="ECO:0000313" key="1">
    <source>
        <dbReference type="EMBL" id="KAG5652092.1"/>
    </source>
</evidence>
<comment type="caution">
    <text evidence="1">The sequence shown here is derived from an EMBL/GenBank/DDBJ whole genome shotgun (WGS) entry which is preliminary data.</text>
</comment>
<evidence type="ECO:0000313" key="2">
    <source>
        <dbReference type="Proteomes" id="UP000717328"/>
    </source>
</evidence>
<reference evidence="1" key="1">
    <citation type="submission" date="2021-02" db="EMBL/GenBank/DDBJ databases">
        <authorList>
            <person name="Nieuwenhuis M."/>
            <person name="Van De Peppel L.J.J."/>
        </authorList>
    </citation>
    <scope>NUCLEOTIDE SEQUENCE</scope>
    <source>
        <strain evidence="1">D49</strain>
    </source>
</reference>
<dbReference type="AlphaFoldDB" id="A0A9P7GSB0"/>